<dbReference type="Gene3D" id="2.60.120.10">
    <property type="entry name" value="Jelly Rolls"/>
    <property type="match status" value="1"/>
</dbReference>
<name>A0A0A8US01_LEGHA</name>
<evidence type="ECO:0008006" key="4">
    <source>
        <dbReference type="Google" id="ProtNLM"/>
    </source>
</evidence>
<dbReference type="KEGG" id="lha:LHA_0437"/>
<keyword evidence="1" id="KW-0732">Signal</keyword>
<dbReference type="Proteomes" id="UP000032803">
    <property type="component" value="Chromosome I"/>
</dbReference>
<sequence>MTKFIPLFLLLVSQLSFAETCETKRELIIENNETKVWKTTICPQQQLPFHTHDFARIVIPEEAGSLKVTYASGRETVINFEKQIPVFLSKAQGQESHQDLNTGTLPLHVTVIELRNKN</sequence>
<evidence type="ECO:0000313" key="3">
    <source>
        <dbReference type="Proteomes" id="UP000032803"/>
    </source>
</evidence>
<dbReference type="STRING" id="449.LHA_0437"/>
<evidence type="ECO:0000313" key="2">
    <source>
        <dbReference type="EMBL" id="CEK09539.1"/>
    </source>
</evidence>
<protein>
    <recommendedName>
        <fullName evidence="4">Secreted protein</fullName>
    </recommendedName>
</protein>
<dbReference type="InterPro" id="IPR014710">
    <property type="entry name" value="RmlC-like_jellyroll"/>
</dbReference>
<dbReference type="PATRIC" id="fig|449.7.peg.376"/>
<accession>A0A0A8US01</accession>
<proteinExistence type="predicted"/>
<dbReference type="OrthoDB" id="6198977at2"/>
<dbReference type="EMBL" id="LN681225">
    <property type="protein sequence ID" value="CEK09539.1"/>
    <property type="molecule type" value="Genomic_DNA"/>
</dbReference>
<dbReference type="AlphaFoldDB" id="A0A0A8US01"/>
<evidence type="ECO:0000256" key="1">
    <source>
        <dbReference type="SAM" id="SignalP"/>
    </source>
</evidence>
<feature type="signal peptide" evidence="1">
    <location>
        <begin position="1"/>
        <end position="18"/>
    </location>
</feature>
<reference evidence="3" key="1">
    <citation type="submission" date="2014-09" db="EMBL/GenBank/DDBJ databases">
        <authorList>
            <person name="Gomez-Valero L."/>
        </authorList>
    </citation>
    <scope>NUCLEOTIDE SEQUENCE [LARGE SCALE GENOMIC DNA]</scope>
    <source>
        <strain evidence="3">ATCC35250</strain>
    </source>
</reference>
<gene>
    <name evidence="2" type="ORF">LHA_0437</name>
</gene>
<feature type="chain" id="PRO_5009754284" description="Secreted protein" evidence="1">
    <location>
        <begin position="19"/>
        <end position="118"/>
    </location>
</feature>
<organism evidence="2 3">
    <name type="scientific">Legionella hackeliae</name>
    <dbReference type="NCBI Taxonomy" id="449"/>
    <lineage>
        <taxon>Bacteria</taxon>
        <taxon>Pseudomonadati</taxon>
        <taxon>Pseudomonadota</taxon>
        <taxon>Gammaproteobacteria</taxon>
        <taxon>Legionellales</taxon>
        <taxon>Legionellaceae</taxon>
        <taxon>Legionella</taxon>
    </lineage>
</organism>
<keyword evidence="3" id="KW-1185">Reference proteome</keyword>
<dbReference type="RefSeq" id="WP_045105060.1">
    <property type="nucleotide sequence ID" value="NZ_LN681225.1"/>
</dbReference>
<dbReference type="HOGENOM" id="CLU_2083716_0_0_6"/>